<accession>A0A1G1VSK2</accession>
<organism evidence="1 2">
    <name type="scientific">Candidatus Chisholmbacteria bacterium RIFCSPHIGHO2_01_FULL_52_32</name>
    <dbReference type="NCBI Taxonomy" id="1797591"/>
    <lineage>
        <taxon>Bacteria</taxon>
        <taxon>Candidatus Chisholmiibacteriota</taxon>
    </lineage>
</organism>
<protein>
    <recommendedName>
        <fullName evidence="3">Phosphoribosyltransferase domain-containing protein</fullName>
    </recommendedName>
</protein>
<reference evidence="1 2" key="1">
    <citation type="journal article" date="2016" name="Nat. Commun.">
        <title>Thousands of microbial genomes shed light on interconnected biogeochemical processes in an aquifer system.</title>
        <authorList>
            <person name="Anantharaman K."/>
            <person name="Brown C.T."/>
            <person name="Hug L.A."/>
            <person name="Sharon I."/>
            <person name="Castelle C.J."/>
            <person name="Probst A.J."/>
            <person name="Thomas B.C."/>
            <person name="Singh A."/>
            <person name="Wilkins M.J."/>
            <person name="Karaoz U."/>
            <person name="Brodie E.L."/>
            <person name="Williams K.H."/>
            <person name="Hubbard S.S."/>
            <person name="Banfield J.F."/>
        </authorList>
    </citation>
    <scope>NUCLEOTIDE SEQUENCE [LARGE SCALE GENOMIC DNA]</scope>
</reference>
<dbReference type="Proteomes" id="UP000179233">
    <property type="component" value="Unassembled WGS sequence"/>
</dbReference>
<evidence type="ECO:0000313" key="2">
    <source>
        <dbReference type="Proteomes" id="UP000179233"/>
    </source>
</evidence>
<dbReference type="EMBL" id="MHCJ01000003">
    <property type="protein sequence ID" value="OGY18187.1"/>
    <property type="molecule type" value="Genomic_DNA"/>
</dbReference>
<dbReference type="SUPFAM" id="SSF53271">
    <property type="entry name" value="PRTase-like"/>
    <property type="match status" value="1"/>
</dbReference>
<dbReference type="Gene3D" id="3.40.50.2020">
    <property type="match status" value="1"/>
</dbReference>
<gene>
    <name evidence="1" type="ORF">A2786_01570</name>
</gene>
<dbReference type="AlphaFoldDB" id="A0A1G1VSK2"/>
<dbReference type="CDD" id="cd06223">
    <property type="entry name" value="PRTases_typeI"/>
    <property type="match status" value="1"/>
</dbReference>
<evidence type="ECO:0008006" key="3">
    <source>
        <dbReference type="Google" id="ProtNLM"/>
    </source>
</evidence>
<dbReference type="InterPro" id="IPR029057">
    <property type="entry name" value="PRTase-like"/>
</dbReference>
<proteinExistence type="predicted"/>
<sequence>MQSEQRTDLFSEQFDLALAFYALDDGTQSRERHRAIVQEMADRAVELALPHLAHVVEEQHVSRAVLVAPLRGGLGLVTPRTLGRLRGALSGFGPSDVLVEPWAVGVKRHPAQDRAEVYFSCGLQRADNHDAAAIILDFGTATGLTTVAVARELKQAGIDYRRMTSISMTLAEKGRKRILESCIDSDGRRIQIEAATRANLNDKDYVYQIAPTFSAAFCDVNPKDWGERMWGMENTHGSPDVLHHEVNEFMYHFFQTFEGVTDYSQRVALKDYYLRQYAPLG</sequence>
<dbReference type="InterPro" id="IPR000836">
    <property type="entry name" value="PRTase_dom"/>
</dbReference>
<comment type="caution">
    <text evidence="1">The sequence shown here is derived from an EMBL/GenBank/DDBJ whole genome shotgun (WGS) entry which is preliminary data.</text>
</comment>
<name>A0A1G1VSK2_9BACT</name>
<evidence type="ECO:0000313" key="1">
    <source>
        <dbReference type="EMBL" id="OGY18187.1"/>
    </source>
</evidence>